<reference evidence="7" key="1">
    <citation type="journal article" date="2019" name="Int. J. Syst. Evol. Microbiol.">
        <title>The Global Catalogue of Microorganisms (GCM) 10K type strain sequencing project: providing services to taxonomists for standard genome sequencing and annotation.</title>
        <authorList>
            <consortium name="The Broad Institute Genomics Platform"/>
            <consortium name="The Broad Institute Genome Sequencing Center for Infectious Disease"/>
            <person name="Wu L."/>
            <person name="Ma J."/>
        </authorList>
    </citation>
    <scope>NUCLEOTIDE SEQUENCE [LARGE SCALE GENOMIC DNA]</scope>
    <source>
        <strain evidence="7">TBRC 4489</strain>
    </source>
</reference>
<keyword evidence="3" id="KW-0560">Oxidoreductase</keyword>
<evidence type="ECO:0000313" key="7">
    <source>
        <dbReference type="Proteomes" id="UP001595850"/>
    </source>
</evidence>
<name>A0ABV8I815_9ACTN</name>
<sequence>MAREKNLTIRELVIEMTGRQSFVGTPETVARRIDEFVQAEAADGFILVPHLTPGGLDEFVDRVVPLLQERGVFRTEHTGRTLRDHLGLAEPRAVTPVTPAVPGAPATAASLGEAS</sequence>
<evidence type="ECO:0000256" key="4">
    <source>
        <dbReference type="ARBA" id="ARBA00023033"/>
    </source>
</evidence>
<dbReference type="InterPro" id="IPR036661">
    <property type="entry name" value="Luciferase-like_sf"/>
</dbReference>
<dbReference type="Proteomes" id="UP001595850">
    <property type="component" value="Unassembled WGS sequence"/>
</dbReference>
<feature type="compositionally biased region" description="Low complexity" evidence="5">
    <location>
        <begin position="95"/>
        <end position="109"/>
    </location>
</feature>
<dbReference type="EMBL" id="JBHSBM010000016">
    <property type="protein sequence ID" value="MFC4059213.1"/>
    <property type="molecule type" value="Genomic_DNA"/>
</dbReference>
<proteinExistence type="predicted"/>
<evidence type="ECO:0000256" key="2">
    <source>
        <dbReference type="ARBA" id="ARBA00022643"/>
    </source>
</evidence>
<accession>A0ABV8I815</accession>
<evidence type="ECO:0000256" key="5">
    <source>
        <dbReference type="SAM" id="MobiDB-lite"/>
    </source>
</evidence>
<comment type="caution">
    <text evidence="6">The sequence shown here is derived from an EMBL/GenBank/DDBJ whole genome shotgun (WGS) entry which is preliminary data.</text>
</comment>
<organism evidence="6 7">
    <name type="scientific">Planomonospora corallina</name>
    <dbReference type="NCBI Taxonomy" id="1806052"/>
    <lineage>
        <taxon>Bacteria</taxon>
        <taxon>Bacillati</taxon>
        <taxon>Actinomycetota</taxon>
        <taxon>Actinomycetes</taxon>
        <taxon>Streptosporangiales</taxon>
        <taxon>Streptosporangiaceae</taxon>
        <taxon>Planomonospora</taxon>
    </lineage>
</organism>
<evidence type="ECO:0000256" key="3">
    <source>
        <dbReference type="ARBA" id="ARBA00023002"/>
    </source>
</evidence>
<dbReference type="PANTHER" id="PTHR30011:SF16">
    <property type="entry name" value="C2H2 FINGER DOMAIN TRANSCRIPTION FACTOR (EUROFUNG)-RELATED"/>
    <property type="match status" value="1"/>
</dbReference>
<dbReference type="PANTHER" id="PTHR30011">
    <property type="entry name" value="ALKANESULFONATE MONOOXYGENASE-RELATED"/>
    <property type="match status" value="1"/>
</dbReference>
<dbReference type="RefSeq" id="WP_377287524.1">
    <property type="nucleotide sequence ID" value="NZ_JBHSBM010000016.1"/>
</dbReference>
<keyword evidence="2" id="KW-0288">FMN</keyword>
<dbReference type="InterPro" id="IPR051260">
    <property type="entry name" value="Diverse_substr_monoxygenases"/>
</dbReference>
<dbReference type="Gene3D" id="3.20.20.30">
    <property type="entry name" value="Luciferase-like domain"/>
    <property type="match status" value="1"/>
</dbReference>
<evidence type="ECO:0000256" key="1">
    <source>
        <dbReference type="ARBA" id="ARBA00022630"/>
    </source>
</evidence>
<gene>
    <name evidence="6" type="ORF">ACFOWE_12955</name>
</gene>
<feature type="region of interest" description="Disordered" evidence="5">
    <location>
        <begin position="95"/>
        <end position="115"/>
    </location>
</feature>
<keyword evidence="4" id="KW-0503">Monooxygenase</keyword>
<keyword evidence="1" id="KW-0285">Flavoprotein</keyword>
<protein>
    <submittedName>
        <fullName evidence="6">Uncharacterized protein</fullName>
    </submittedName>
</protein>
<dbReference type="SUPFAM" id="SSF51679">
    <property type="entry name" value="Bacterial luciferase-like"/>
    <property type="match status" value="1"/>
</dbReference>
<evidence type="ECO:0000313" key="6">
    <source>
        <dbReference type="EMBL" id="MFC4059213.1"/>
    </source>
</evidence>
<keyword evidence="7" id="KW-1185">Reference proteome</keyword>